<evidence type="ECO:0000256" key="1">
    <source>
        <dbReference type="SAM" id="SignalP"/>
    </source>
</evidence>
<keyword evidence="1" id="KW-0732">Signal</keyword>
<reference evidence="2" key="1">
    <citation type="submission" date="2021-01" db="EMBL/GenBank/DDBJ databases">
        <authorList>
            <person name="Corre E."/>
            <person name="Pelletier E."/>
            <person name="Niang G."/>
            <person name="Scheremetjew M."/>
            <person name="Finn R."/>
            <person name="Kale V."/>
            <person name="Holt S."/>
            <person name="Cochrane G."/>
            <person name="Meng A."/>
            <person name="Brown T."/>
            <person name="Cohen L."/>
        </authorList>
    </citation>
    <scope>NUCLEOTIDE SEQUENCE</scope>
    <source>
        <strain evidence="2">UTEX LB 2760</strain>
    </source>
</reference>
<proteinExistence type="predicted"/>
<feature type="chain" id="PRO_5030916733" description="SREBP regulating gene protein" evidence="1">
    <location>
        <begin position="20"/>
        <end position="181"/>
    </location>
</feature>
<organism evidence="2">
    <name type="scientific">Rhodosorus marinus</name>
    <dbReference type="NCBI Taxonomy" id="101924"/>
    <lineage>
        <taxon>Eukaryota</taxon>
        <taxon>Rhodophyta</taxon>
        <taxon>Stylonematophyceae</taxon>
        <taxon>Stylonematales</taxon>
        <taxon>Stylonemataceae</taxon>
        <taxon>Rhodosorus</taxon>
    </lineage>
</organism>
<feature type="signal peptide" evidence="1">
    <location>
        <begin position="1"/>
        <end position="19"/>
    </location>
</feature>
<accession>A0A7S0G4C2</accession>
<evidence type="ECO:0008006" key="3">
    <source>
        <dbReference type="Google" id="ProtNLM"/>
    </source>
</evidence>
<protein>
    <recommendedName>
        <fullName evidence="3">SREBP regulating gene protein</fullName>
    </recommendedName>
</protein>
<sequence length="181" mass="19467">MKLSFVFAVVFVAVGASLALPTDVSAKEVEVLSETSSRLPACCGNVFNNIGYYDYGDKFSVKSKLSRCDASAPGSKNCKVDCILQPTSQSCIVCCAIKNTLKIYENNGRENGFFSCKQRCKRQFACRSDTDGPPSTRPVCGGMSCNHITRKDTGPIGHQCVYNSKGGFCECVLPGSILSLT</sequence>
<dbReference type="EMBL" id="HBEK01019975">
    <property type="protein sequence ID" value="CAD8400882.1"/>
    <property type="molecule type" value="Transcribed_RNA"/>
</dbReference>
<gene>
    <name evidence="2" type="ORF">RMAR0315_LOCUS10878</name>
</gene>
<evidence type="ECO:0000313" key="2">
    <source>
        <dbReference type="EMBL" id="CAD8400882.1"/>
    </source>
</evidence>
<dbReference type="AlphaFoldDB" id="A0A7S0G4C2"/>
<name>A0A7S0G4C2_9RHOD</name>